<proteinExistence type="predicted"/>
<gene>
    <name evidence="1" type="ORF">PCON_07135</name>
</gene>
<evidence type="ECO:0000313" key="2">
    <source>
        <dbReference type="Proteomes" id="UP000018144"/>
    </source>
</evidence>
<sequence>MFTSAYNRKEFVEEPELIDPCNLRGGRECATTDS</sequence>
<organism evidence="1 2">
    <name type="scientific">Pyronema omphalodes (strain CBS 100304)</name>
    <name type="common">Pyronema confluens</name>
    <dbReference type="NCBI Taxonomy" id="1076935"/>
    <lineage>
        <taxon>Eukaryota</taxon>
        <taxon>Fungi</taxon>
        <taxon>Dikarya</taxon>
        <taxon>Ascomycota</taxon>
        <taxon>Pezizomycotina</taxon>
        <taxon>Pezizomycetes</taxon>
        <taxon>Pezizales</taxon>
        <taxon>Pyronemataceae</taxon>
        <taxon>Pyronema</taxon>
    </lineage>
</organism>
<evidence type="ECO:0000313" key="1">
    <source>
        <dbReference type="EMBL" id="CCX07546.1"/>
    </source>
</evidence>
<accession>U4KYS3</accession>
<name>U4KYS3_PYROM</name>
<dbReference type="AlphaFoldDB" id="U4KYS3"/>
<dbReference type="Proteomes" id="UP000018144">
    <property type="component" value="Unassembled WGS sequence"/>
</dbReference>
<dbReference type="EMBL" id="HF935356">
    <property type="protein sequence ID" value="CCX07546.1"/>
    <property type="molecule type" value="Genomic_DNA"/>
</dbReference>
<keyword evidence="2" id="KW-1185">Reference proteome</keyword>
<reference evidence="1 2" key="1">
    <citation type="journal article" date="2013" name="PLoS Genet.">
        <title>The genome and development-dependent transcriptomes of Pyronema confluens: a window into fungal evolution.</title>
        <authorList>
            <person name="Traeger S."/>
            <person name="Altegoer F."/>
            <person name="Freitag M."/>
            <person name="Gabaldon T."/>
            <person name="Kempken F."/>
            <person name="Kumar A."/>
            <person name="Marcet-Houben M."/>
            <person name="Poggeler S."/>
            <person name="Stajich J.E."/>
            <person name="Nowrousian M."/>
        </authorList>
    </citation>
    <scope>NUCLEOTIDE SEQUENCE [LARGE SCALE GENOMIC DNA]</scope>
    <source>
        <strain evidence="2">CBS 100304</strain>
        <tissue evidence="1">Vegetative mycelium</tissue>
    </source>
</reference>
<protein>
    <submittedName>
        <fullName evidence="1">Uncharacterized protein</fullName>
    </submittedName>
</protein>